<evidence type="ECO:0000259" key="1">
    <source>
        <dbReference type="SMART" id="SM00939"/>
    </source>
</evidence>
<comment type="caution">
    <text evidence="2">The sequence shown here is derived from an EMBL/GenBank/DDBJ whole genome shotgun (WGS) entry which is preliminary data.</text>
</comment>
<keyword evidence="3" id="KW-1185">Reference proteome</keyword>
<dbReference type="SUPFAM" id="SSF49785">
    <property type="entry name" value="Galactose-binding domain-like"/>
    <property type="match status" value="1"/>
</dbReference>
<protein>
    <recommendedName>
        <fullName evidence="1">Xaa-Pro dipeptidyl-peptidase C-terminal domain-containing protein</fullName>
    </recommendedName>
</protein>
<dbReference type="SMART" id="SM00939">
    <property type="entry name" value="PepX_C"/>
    <property type="match status" value="1"/>
</dbReference>
<gene>
    <name evidence="2" type="ORF">BP5796_12220</name>
</gene>
<reference evidence="2 3" key="1">
    <citation type="journal article" date="2018" name="IMA Fungus">
        <title>IMA Genome-F 9: Draft genome sequence of Annulohypoxylon stygium, Aspergillus mulundensis, Berkeleyomyces basicola (syn. Thielaviopsis basicola), Ceratocystis smalleyi, two Cercospora beticola strains, Coleophoma cylindrospora, Fusarium fracticaudum, Phialophora cf. hyalina, and Morchella septimelata.</title>
        <authorList>
            <person name="Wingfield B.D."/>
            <person name="Bills G.F."/>
            <person name="Dong Y."/>
            <person name="Huang W."/>
            <person name="Nel W.J."/>
            <person name="Swalarsk-Parry B.S."/>
            <person name="Vaghefi N."/>
            <person name="Wilken P.M."/>
            <person name="An Z."/>
            <person name="de Beer Z.W."/>
            <person name="De Vos L."/>
            <person name="Chen L."/>
            <person name="Duong T.A."/>
            <person name="Gao Y."/>
            <person name="Hammerbacher A."/>
            <person name="Kikkert J.R."/>
            <person name="Li Y."/>
            <person name="Li H."/>
            <person name="Li K."/>
            <person name="Li Q."/>
            <person name="Liu X."/>
            <person name="Ma X."/>
            <person name="Naidoo K."/>
            <person name="Pethybridge S.J."/>
            <person name="Sun J."/>
            <person name="Steenkamp E.T."/>
            <person name="van der Nest M.A."/>
            <person name="van Wyk S."/>
            <person name="Wingfield M.J."/>
            <person name="Xiong C."/>
            <person name="Yue Q."/>
            <person name="Zhang X."/>
        </authorList>
    </citation>
    <scope>NUCLEOTIDE SEQUENCE [LARGE SCALE GENOMIC DNA]</scope>
    <source>
        <strain evidence="2 3">BP5796</strain>
    </source>
</reference>
<dbReference type="InterPro" id="IPR013736">
    <property type="entry name" value="Xaa-Pro_dipept_C"/>
</dbReference>
<feature type="domain" description="Xaa-Pro dipeptidyl-peptidase C-terminal" evidence="1">
    <location>
        <begin position="2"/>
        <end position="188"/>
    </location>
</feature>
<dbReference type="InterPro" id="IPR008979">
    <property type="entry name" value="Galactose-bd-like_sf"/>
</dbReference>
<evidence type="ECO:0000313" key="3">
    <source>
        <dbReference type="Proteomes" id="UP000256328"/>
    </source>
</evidence>
<dbReference type="Proteomes" id="UP000256328">
    <property type="component" value="Unassembled WGS sequence"/>
</dbReference>
<dbReference type="GO" id="GO:0008239">
    <property type="term" value="F:dipeptidyl-peptidase activity"/>
    <property type="evidence" value="ECO:0007669"/>
    <property type="project" value="InterPro"/>
</dbReference>
<dbReference type="AlphaFoldDB" id="A0A3D8Q9E9"/>
<dbReference type="EMBL" id="PDLN01000021">
    <property type="protein sequence ID" value="RDW58290.1"/>
    <property type="molecule type" value="Genomic_DNA"/>
</dbReference>
<dbReference type="Pfam" id="PF08530">
    <property type="entry name" value="PepX_C"/>
    <property type="match status" value="1"/>
</dbReference>
<sequence length="195" mass="21321">MNLPKQVPQLPKLLENPLRFFRPTGELTGPLSTKIFVSSSATDADLFVILQAFSPESKEADFQGTVDPRSPLAQGCLGASHRKLDMASSKPYRPFYSHDEILPVTPHEVCELDVEIWPTCVILPAGYRIGTQISGHDFEREPSGDADGVWVSRGSGPWLHTSPVDRPKSIFGGKATIHMDSATASYLTLPDIAPH</sequence>
<dbReference type="Gene3D" id="2.60.120.260">
    <property type="entry name" value="Galactose-binding domain-like"/>
    <property type="match status" value="1"/>
</dbReference>
<dbReference type="OrthoDB" id="416441at2759"/>
<evidence type="ECO:0000313" key="2">
    <source>
        <dbReference type="EMBL" id="RDW58290.1"/>
    </source>
</evidence>
<proteinExistence type="predicted"/>
<name>A0A3D8Q9E9_9HELO</name>
<accession>A0A3D8Q9E9</accession>
<organism evidence="2 3">
    <name type="scientific">Coleophoma crateriformis</name>
    <dbReference type="NCBI Taxonomy" id="565419"/>
    <lineage>
        <taxon>Eukaryota</taxon>
        <taxon>Fungi</taxon>
        <taxon>Dikarya</taxon>
        <taxon>Ascomycota</taxon>
        <taxon>Pezizomycotina</taxon>
        <taxon>Leotiomycetes</taxon>
        <taxon>Helotiales</taxon>
        <taxon>Dermateaceae</taxon>
        <taxon>Coleophoma</taxon>
    </lineage>
</organism>